<dbReference type="EMBL" id="CP010537">
    <property type="protein sequence ID" value="AJG23026.1"/>
    <property type="molecule type" value="Genomic_DNA"/>
</dbReference>
<accession>A0A0C4YR22</accession>
<dbReference type="STRING" id="68895.RR42_s1438"/>
<reference evidence="1 2" key="1">
    <citation type="journal article" date="2015" name="Genome Announc.">
        <title>Complete Genome Sequence of Cupriavidus basilensis 4G11, Isolated from the Oak Ridge Field Research Center Site.</title>
        <authorList>
            <person name="Ray J."/>
            <person name="Waters R.J."/>
            <person name="Skerker J.M."/>
            <person name="Kuehl J.V."/>
            <person name="Price M.N."/>
            <person name="Huang J."/>
            <person name="Chakraborty R."/>
            <person name="Arkin A.P."/>
            <person name="Deutschbauer A."/>
        </authorList>
    </citation>
    <scope>NUCLEOTIDE SEQUENCE [LARGE SCALE GENOMIC DNA]</scope>
    <source>
        <strain evidence="1">4G11</strain>
    </source>
</reference>
<organism evidence="1 2">
    <name type="scientific">Cupriavidus basilensis</name>
    <dbReference type="NCBI Taxonomy" id="68895"/>
    <lineage>
        <taxon>Bacteria</taxon>
        <taxon>Pseudomonadati</taxon>
        <taxon>Pseudomonadota</taxon>
        <taxon>Betaproteobacteria</taxon>
        <taxon>Burkholderiales</taxon>
        <taxon>Burkholderiaceae</taxon>
        <taxon>Cupriavidus</taxon>
    </lineage>
</organism>
<evidence type="ECO:0000313" key="1">
    <source>
        <dbReference type="EMBL" id="AJG23026.1"/>
    </source>
</evidence>
<dbReference type="KEGG" id="cbw:RR42_s1438"/>
<evidence type="ECO:0000313" key="2">
    <source>
        <dbReference type="Proteomes" id="UP000031843"/>
    </source>
</evidence>
<dbReference type="RefSeq" id="WP_236702210.1">
    <property type="nucleotide sequence ID" value="NZ_CP010537.1"/>
</dbReference>
<proteinExistence type="predicted"/>
<gene>
    <name evidence="1" type="ORF">RR42_s1438</name>
</gene>
<dbReference type="Proteomes" id="UP000031843">
    <property type="component" value="Chromosome secondary"/>
</dbReference>
<dbReference type="AlphaFoldDB" id="A0A0C4YR22"/>
<keyword evidence="2" id="KW-1185">Reference proteome</keyword>
<sequence length="37" mass="4259">MIFPDPAVHERFAGWEAQAPQMLATFRRDLVRAPAVY</sequence>
<protein>
    <submittedName>
        <fullName evidence="1">Uncharacterized protein</fullName>
    </submittedName>
</protein>
<name>A0A0C4YR22_9BURK</name>